<dbReference type="GO" id="GO:0015031">
    <property type="term" value="P:protein transport"/>
    <property type="evidence" value="ECO:0007669"/>
    <property type="project" value="UniProtKB-KW"/>
</dbReference>
<evidence type="ECO:0000256" key="3">
    <source>
        <dbReference type="ARBA" id="ARBA00022448"/>
    </source>
</evidence>
<evidence type="ECO:0000256" key="7">
    <source>
        <dbReference type="ARBA" id="ARBA00023136"/>
    </source>
</evidence>
<proteinExistence type="inferred from homology"/>
<dbReference type="PANTHER" id="PTHR12289:SF41">
    <property type="entry name" value="FAILED AXON CONNECTIONS-RELATED"/>
    <property type="match status" value="1"/>
</dbReference>
<keyword evidence="4" id="KW-1000">Mitochondrion outer membrane</keyword>
<dbReference type="CDD" id="cd03212">
    <property type="entry name" value="GST_C_Metaxin1_3"/>
    <property type="match status" value="1"/>
</dbReference>
<dbReference type="GO" id="GO:0001401">
    <property type="term" value="C:SAM complex"/>
    <property type="evidence" value="ECO:0007669"/>
    <property type="project" value="InterPro"/>
</dbReference>
<keyword evidence="7 8" id="KW-0472">Membrane</keyword>
<dbReference type="Proteomes" id="UP000292052">
    <property type="component" value="Unassembled WGS sequence"/>
</dbReference>
<keyword evidence="6" id="KW-0496">Mitochondrion</keyword>
<feature type="transmembrane region" description="Helical" evidence="8">
    <location>
        <begin position="259"/>
        <end position="280"/>
    </location>
</feature>
<feature type="domain" description="Mitochondrial outer membrane transport complex Sam37/metaxin N-terminal" evidence="9">
    <location>
        <begin position="20"/>
        <end position="139"/>
    </location>
</feature>
<keyword evidence="8" id="KW-0812">Transmembrane</keyword>
<organism evidence="11 12">
    <name type="scientific">Asbolus verrucosus</name>
    <name type="common">Desert ironclad beetle</name>
    <dbReference type="NCBI Taxonomy" id="1661398"/>
    <lineage>
        <taxon>Eukaryota</taxon>
        <taxon>Metazoa</taxon>
        <taxon>Ecdysozoa</taxon>
        <taxon>Arthropoda</taxon>
        <taxon>Hexapoda</taxon>
        <taxon>Insecta</taxon>
        <taxon>Pterygota</taxon>
        <taxon>Neoptera</taxon>
        <taxon>Endopterygota</taxon>
        <taxon>Coleoptera</taxon>
        <taxon>Polyphaga</taxon>
        <taxon>Cucujiformia</taxon>
        <taxon>Tenebrionidae</taxon>
        <taxon>Pimeliinae</taxon>
        <taxon>Asbolus</taxon>
    </lineage>
</organism>
<gene>
    <name evidence="11" type="ORF">BDFB_003535</name>
</gene>
<dbReference type="Pfam" id="PF17171">
    <property type="entry name" value="GST_C_6"/>
    <property type="match status" value="1"/>
</dbReference>
<evidence type="ECO:0000256" key="2">
    <source>
        <dbReference type="ARBA" id="ARBA00009170"/>
    </source>
</evidence>
<protein>
    <submittedName>
        <fullName evidence="11">Tom37 C and/or GST C 2 domain containing protein</fullName>
    </submittedName>
</protein>
<dbReference type="Gene3D" id="1.20.1050.10">
    <property type="match status" value="1"/>
</dbReference>
<dbReference type="EMBL" id="QDEB01094376">
    <property type="protein sequence ID" value="RZC32815.1"/>
    <property type="molecule type" value="Genomic_DNA"/>
</dbReference>
<evidence type="ECO:0000313" key="12">
    <source>
        <dbReference type="Proteomes" id="UP000292052"/>
    </source>
</evidence>
<comment type="caution">
    <text evidence="11">The sequence shown here is derived from an EMBL/GenBank/DDBJ whole genome shotgun (WGS) entry which is preliminary data.</text>
</comment>
<sequence>MSTLNVIEGDYGLVSLDFACIQSILYAKLNKVPVEINVVNNVKSCALYSAPSLKCGNALIETFPSMMNYWKKTYESVDQELSAKENSETLALTNLVSMKLKPVLEFLYWVDQRNCEEFISCWFMKALPFPFNYSYMKRKKNDALQLIETLYPLDTDVEVIREFITKTATQCLSTLSTRLGKAKFFHGDNPTTLDVIVYAHIAPLVKLPFPSNDIPSLLAMWPNLTEFVKRIDAKYFADIKREVKYLNNEASNRQSDDEVSYMAVFILVLSATSLVLGFAIKKGIINISNFY</sequence>
<dbReference type="InterPro" id="IPR019564">
    <property type="entry name" value="Sam37/metaxin_N"/>
</dbReference>
<evidence type="ECO:0000256" key="6">
    <source>
        <dbReference type="ARBA" id="ARBA00023128"/>
    </source>
</evidence>
<dbReference type="AlphaFoldDB" id="A0A482VJ59"/>
<comment type="similarity">
    <text evidence="2">Belongs to the metaxin family.</text>
</comment>
<evidence type="ECO:0000256" key="5">
    <source>
        <dbReference type="ARBA" id="ARBA00022927"/>
    </source>
</evidence>
<dbReference type="InterPro" id="IPR033468">
    <property type="entry name" value="Metaxin_GST"/>
</dbReference>
<evidence type="ECO:0000256" key="1">
    <source>
        <dbReference type="ARBA" id="ARBA00004294"/>
    </source>
</evidence>
<evidence type="ECO:0000259" key="9">
    <source>
        <dbReference type="Pfam" id="PF10568"/>
    </source>
</evidence>
<accession>A0A482VJ59</accession>
<dbReference type="InterPro" id="IPR050931">
    <property type="entry name" value="Mito_Protein_Transport_Metaxin"/>
</dbReference>
<keyword evidence="3" id="KW-0813">Transport</keyword>
<dbReference type="OrthoDB" id="5835136at2759"/>
<evidence type="ECO:0000259" key="10">
    <source>
        <dbReference type="Pfam" id="PF17171"/>
    </source>
</evidence>
<dbReference type="GO" id="GO:0007005">
    <property type="term" value="P:mitochondrion organization"/>
    <property type="evidence" value="ECO:0007669"/>
    <property type="project" value="TreeGrafter"/>
</dbReference>
<evidence type="ECO:0000313" key="11">
    <source>
        <dbReference type="EMBL" id="RZC32815.1"/>
    </source>
</evidence>
<dbReference type="STRING" id="1661398.A0A482VJ59"/>
<dbReference type="Pfam" id="PF10568">
    <property type="entry name" value="Tom37"/>
    <property type="match status" value="1"/>
</dbReference>
<evidence type="ECO:0000256" key="4">
    <source>
        <dbReference type="ARBA" id="ARBA00022787"/>
    </source>
</evidence>
<dbReference type="InterPro" id="IPR036282">
    <property type="entry name" value="Glutathione-S-Trfase_C_sf"/>
</dbReference>
<comment type="subcellular location">
    <subcellularLocation>
        <location evidence="1">Mitochondrion outer membrane</location>
    </subcellularLocation>
</comment>
<feature type="domain" description="Metaxin glutathione S-transferase" evidence="10">
    <location>
        <begin position="168"/>
        <end position="231"/>
    </location>
</feature>
<keyword evidence="5" id="KW-0653">Protein transport</keyword>
<dbReference type="PANTHER" id="PTHR12289">
    <property type="entry name" value="METAXIN RELATED"/>
    <property type="match status" value="1"/>
</dbReference>
<reference evidence="11 12" key="1">
    <citation type="submission" date="2017-03" db="EMBL/GenBank/DDBJ databases">
        <title>Genome of the blue death feigning beetle - Asbolus verrucosus.</title>
        <authorList>
            <person name="Rider S.D."/>
        </authorList>
    </citation>
    <scope>NUCLEOTIDE SEQUENCE [LARGE SCALE GENOMIC DNA]</scope>
    <source>
        <strain evidence="11">Butters</strain>
        <tissue evidence="11">Head and leg muscle</tissue>
    </source>
</reference>
<keyword evidence="12" id="KW-1185">Reference proteome</keyword>
<keyword evidence="8" id="KW-1133">Transmembrane helix</keyword>
<evidence type="ECO:0000256" key="8">
    <source>
        <dbReference type="SAM" id="Phobius"/>
    </source>
</evidence>
<dbReference type="SUPFAM" id="SSF47616">
    <property type="entry name" value="GST C-terminal domain-like"/>
    <property type="match status" value="1"/>
</dbReference>
<name>A0A482VJ59_ASBVE</name>